<feature type="region of interest" description="Disordered" evidence="1">
    <location>
        <begin position="236"/>
        <end position="345"/>
    </location>
</feature>
<protein>
    <submittedName>
        <fullName evidence="3">Uncharacterized protein</fullName>
    </submittedName>
</protein>
<evidence type="ECO:0000313" key="4">
    <source>
        <dbReference type="Proteomes" id="UP000824241"/>
    </source>
</evidence>
<reference evidence="3" key="1">
    <citation type="submission" date="2020-10" db="EMBL/GenBank/DDBJ databases">
        <authorList>
            <person name="Gilroy R."/>
        </authorList>
    </citation>
    <scope>NUCLEOTIDE SEQUENCE</scope>
    <source>
        <strain evidence="3">CHK189-12415</strain>
    </source>
</reference>
<accession>A0A9D1J4H6</accession>
<name>A0A9D1J4H6_9FIRM</name>
<dbReference type="EMBL" id="DVHA01000079">
    <property type="protein sequence ID" value="HIR60400.1"/>
    <property type="molecule type" value="Genomic_DNA"/>
</dbReference>
<organism evidence="3 4">
    <name type="scientific">Candidatus Faecivivens stercoravium</name>
    <dbReference type="NCBI Taxonomy" id="2840803"/>
    <lineage>
        <taxon>Bacteria</taxon>
        <taxon>Bacillati</taxon>
        <taxon>Bacillota</taxon>
        <taxon>Clostridia</taxon>
        <taxon>Eubacteriales</taxon>
        <taxon>Oscillospiraceae</taxon>
        <taxon>Oscillospiraceae incertae sedis</taxon>
        <taxon>Candidatus Faecivivens</taxon>
    </lineage>
</organism>
<keyword evidence="2" id="KW-0732">Signal</keyword>
<sequence>MKRLKRQMKMTAAVTALMVSLSLASCNQDTTWTYRTEDGAYEVTSGMYVGMSISAYNSGYSQTDVDTSQPLYDQQIGSVDALTWVQQEVDNLAKKYLAVETKFEEYGLSFTEEEQSYIDSYIEYYWNYLGSSYEDEGCGQESYTKLMTNSFKESQLFYHIYGEGGEREVTEEELRDLFNQQYAHVNIFDVDCSDDEGNPLEGHELEIVEERVANLIERLDNGEDFETVKADYEAEVEAEQAAEEESASSDTSSDETSSEETSASESSASSEESAASEESSAVSEDTSSSASSETSEVSEDASSAESSSASEETASSETSAESSSSDTSSDTETDTDTSVYINTDTTSYPEELVTLLMDASAGEYGSWNDEDGTIYVWVRLENDDTGFETYRDTILQNEKWEEYTQLEQDWINGMTFVQNDAAIRKHNPKNLE</sequence>
<evidence type="ECO:0000313" key="3">
    <source>
        <dbReference type="EMBL" id="HIR60400.1"/>
    </source>
</evidence>
<comment type="caution">
    <text evidence="3">The sequence shown here is derived from an EMBL/GenBank/DDBJ whole genome shotgun (WGS) entry which is preliminary data.</text>
</comment>
<dbReference type="PROSITE" id="PS51257">
    <property type="entry name" value="PROKAR_LIPOPROTEIN"/>
    <property type="match status" value="1"/>
</dbReference>
<feature type="compositionally biased region" description="Acidic residues" evidence="1">
    <location>
        <begin position="236"/>
        <end position="258"/>
    </location>
</feature>
<evidence type="ECO:0000256" key="2">
    <source>
        <dbReference type="SAM" id="SignalP"/>
    </source>
</evidence>
<gene>
    <name evidence="3" type="ORF">IAB37_02335</name>
</gene>
<proteinExistence type="predicted"/>
<dbReference type="Proteomes" id="UP000824241">
    <property type="component" value="Unassembled WGS sequence"/>
</dbReference>
<evidence type="ECO:0000256" key="1">
    <source>
        <dbReference type="SAM" id="MobiDB-lite"/>
    </source>
</evidence>
<feature type="chain" id="PRO_5038931236" evidence="2">
    <location>
        <begin position="25"/>
        <end position="432"/>
    </location>
</feature>
<feature type="compositionally biased region" description="Low complexity" evidence="1">
    <location>
        <begin position="259"/>
        <end position="328"/>
    </location>
</feature>
<reference evidence="3" key="2">
    <citation type="journal article" date="2021" name="PeerJ">
        <title>Extensive microbial diversity within the chicken gut microbiome revealed by metagenomics and culture.</title>
        <authorList>
            <person name="Gilroy R."/>
            <person name="Ravi A."/>
            <person name="Getino M."/>
            <person name="Pursley I."/>
            <person name="Horton D.L."/>
            <person name="Alikhan N.F."/>
            <person name="Baker D."/>
            <person name="Gharbi K."/>
            <person name="Hall N."/>
            <person name="Watson M."/>
            <person name="Adriaenssens E.M."/>
            <person name="Foster-Nyarko E."/>
            <person name="Jarju S."/>
            <person name="Secka A."/>
            <person name="Antonio M."/>
            <person name="Oren A."/>
            <person name="Chaudhuri R.R."/>
            <person name="La Ragione R."/>
            <person name="Hildebrand F."/>
            <person name="Pallen M.J."/>
        </authorList>
    </citation>
    <scope>NUCLEOTIDE SEQUENCE</scope>
    <source>
        <strain evidence="3">CHK189-12415</strain>
    </source>
</reference>
<dbReference type="AlphaFoldDB" id="A0A9D1J4H6"/>
<feature type="signal peptide" evidence="2">
    <location>
        <begin position="1"/>
        <end position="24"/>
    </location>
</feature>